<organism evidence="1 2">
    <name type="scientific">Dorcoceras hygrometricum</name>
    <dbReference type="NCBI Taxonomy" id="472368"/>
    <lineage>
        <taxon>Eukaryota</taxon>
        <taxon>Viridiplantae</taxon>
        <taxon>Streptophyta</taxon>
        <taxon>Embryophyta</taxon>
        <taxon>Tracheophyta</taxon>
        <taxon>Spermatophyta</taxon>
        <taxon>Magnoliopsida</taxon>
        <taxon>eudicotyledons</taxon>
        <taxon>Gunneridae</taxon>
        <taxon>Pentapetalae</taxon>
        <taxon>asterids</taxon>
        <taxon>lamiids</taxon>
        <taxon>Lamiales</taxon>
        <taxon>Gesneriaceae</taxon>
        <taxon>Didymocarpoideae</taxon>
        <taxon>Trichosporeae</taxon>
        <taxon>Loxocarpinae</taxon>
        <taxon>Dorcoceras</taxon>
    </lineage>
</organism>
<sequence length="221" mass="24994">MHELLRDRPLYVASSRSSGLDVSHGWSKGTGWTRGWSSRRGSVQWWPEEGGREVEVARRKIEHTEPLGSLGLNGAGDDPVDFILTGEELDLPINEQRRTVAPSRSYSSLTQDFERRLNGSVSTGTQRYESCSIRSLLPSAIGEDKIQQEDFALIFQQSKLQWFQSQRKDFQTQCLSIQSQDDESNASNSSFQSRAYLNQLLLLNQSQALHIQSTWFPGAKN</sequence>
<name>A0A2Z7AMW3_9LAMI</name>
<accession>A0A2Z7AMW3</accession>
<gene>
    <name evidence="1" type="ORF">F511_08744</name>
</gene>
<keyword evidence="2" id="KW-1185">Reference proteome</keyword>
<proteinExistence type="predicted"/>
<evidence type="ECO:0000313" key="1">
    <source>
        <dbReference type="EMBL" id="KZV23063.1"/>
    </source>
</evidence>
<protein>
    <submittedName>
        <fullName evidence="1">Uncharacterized protein</fullName>
    </submittedName>
</protein>
<evidence type="ECO:0000313" key="2">
    <source>
        <dbReference type="Proteomes" id="UP000250235"/>
    </source>
</evidence>
<dbReference type="EMBL" id="KV013962">
    <property type="protein sequence ID" value="KZV23063.1"/>
    <property type="molecule type" value="Genomic_DNA"/>
</dbReference>
<dbReference type="Proteomes" id="UP000250235">
    <property type="component" value="Unassembled WGS sequence"/>
</dbReference>
<dbReference type="AlphaFoldDB" id="A0A2Z7AMW3"/>
<reference evidence="1 2" key="1">
    <citation type="journal article" date="2015" name="Proc. Natl. Acad. Sci. U.S.A.">
        <title>The resurrection genome of Boea hygrometrica: A blueprint for survival of dehydration.</title>
        <authorList>
            <person name="Xiao L."/>
            <person name="Yang G."/>
            <person name="Zhang L."/>
            <person name="Yang X."/>
            <person name="Zhao S."/>
            <person name="Ji Z."/>
            <person name="Zhou Q."/>
            <person name="Hu M."/>
            <person name="Wang Y."/>
            <person name="Chen M."/>
            <person name="Xu Y."/>
            <person name="Jin H."/>
            <person name="Xiao X."/>
            <person name="Hu G."/>
            <person name="Bao F."/>
            <person name="Hu Y."/>
            <person name="Wan P."/>
            <person name="Li L."/>
            <person name="Deng X."/>
            <person name="Kuang T."/>
            <person name="Xiang C."/>
            <person name="Zhu J.K."/>
            <person name="Oliver M.J."/>
            <person name="He Y."/>
        </authorList>
    </citation>
    <scope>NUCLEOTIDE SEQUENCE [LARGE SCALE GENOMIC DNA]</scope>
    <source>
        <strain evidence="2">cv. XS01</strain>
    </source>
</reference>